<organism evidence="2 3">
    <name type="scientific">Caenorhabditis tropicalis</name>
    <dbReference type="NCBI Taxonomy" id="1561998"/>
    <lineage>
        <taxon>Eukaryota</taxon>
        <taxon>Metazoa</taxon>
        <taxon>Ecdysozoa</taxon>
        <taxon>Nematoda</taxon>
        <taxon>Chromadorea</taxon>
        <taxon>Rhabditida</taxon>
        <taxon>Rhabditina</taxon>
        <taxon>Rhabditomorpha</taxon>
        <taxon>Rhabditoidea</taxon>
        <taxon>Rhabditidae</taxon>
        <taxon>Peloderinae</taxon>
        <taxon>Caenorhabditis</taxon>
    </lineage>
</organism>
<accession>A0A1I7TQ33</accession>
<dbReference type="WBParaSite" id="Csp11.Scaffold629.g10650.t1">
    <property type="protein sequence ID" value="Csp11.Scaffold629.g10650.t1"/>
    <property type="gene ID" value="Csp11.Scaffold629.g10650"/>
</dbReference>
<dbReference type="Pfam" id="PF07735">
    <property type="entry name" value="FBA_2"/>
    <property type="match status" value="1"/>
</dbReference>
<name>A0A1I7TQ33_9PELO</name>
<dbReference type="PANTHER" id="PTHR21503:SF52">
    <property type="entry name" value="F-BOX DOMAIN-CONTAINING PROTEIN"/>
    <property type="match status" value="1"/>
</dbReference>
<protein>
    <submittedName>
        <fullName evidence="3">F-box domain-containing protein</fullName>
    </submittedName>
</protein>
<evidence type="ECO:0000313" key="2">
    <source>
        <dbReference type="Proteomes" id="UP000095282"/>
    </source>
</evidence>
<dbReference type="InterPro" id="IPR012885">
    <property type="entry name" value="F-box_Sdz-33"/>
</dbReference>
<dbReference type="Pfam" id="PF00646">
    <property type="entry name" value="F-box"/>
    <property type="match status" value="1"/>
</dbReference>
<keyword evidence="2" id="KW-1185">Reference proteome</keyword>
<evidence type="ECO:0000313" key="3">
    <source>
        <dbReference type="WBParaSite" id="Csp11.Scaffold629.g10650.t1"/>
    </source>
</evidence>
<feature type="domain" description="F-box" evidence="1">
    <location>
        <begin position="5"/>
        <end position="43"/>
    </location>
</feature>
<proteinExistence type="predicted"/>
<dbReference type="InterPro" id="IPR001810">
    <property type="entry name" value="F-box_dom"/>
</dbReference>
<dbReference type="AlphaFoldDB" id="A0A1I7TQ33"/>
<dbReference type="Proteomes" id="UP000095282">
    <property type="component" value="Unplaced"/>
</dbReference>
<evidence type="ECO:0000259" key="1">
    <source>
        <dbReference type="PROSITE" id="PS50181"/>
    </source>
</evidence>
<sequence>MTTPEFRCLQLPDVALREVLKNMDLTELLILSLCSQKTNRVVKLNHNKSLEWTLWFCEYRSEPSIGFQCDAPLRTAIVVKEATEFVHIEKYTPEEQKLATHRNGLFASLIGSGARFAPNSSMEEMENATKLDELEKVKIGGQNMPISKGDGPFQVYCTDPKDGFNTIRDYVKDLFGDAPIIVSAEPHLLWFLESIEKRVKKAFISSEYTADLEGVPLTEEEARYVLAKCDAHEINLSAVFPESFNYTGSFLNYHTISIHYGSWVNSGNLISFGESCVDLYITYSKVTNEDINKFIKHWFNGNMYGFRRLIIEYEPVNEDAILADLKDEMIPVDGIMVFRCELYRENIDFPPDSNVLQRKDGKVLATAITTGTKNTVICVWNDIKSSQKYQAGFSSFPLAPFHNVV</sequence>
<reference evidence="3" key="1">
    <citation type="submission" date="2016-11" db="UniProtKB">
        <authorList>
            <consortium name="WormBaseParasite"/>
        </authorList>
    </citation>
    <scope>IDENTIFICATION</scope>
</reference>
<dbReference type="PANTHER" id="PTHR21503">
    <property type="entry name" value="F-BOX-CONTAINING HYPOTHETICAL PROTEIN C.ELEGANS"/>
    <property type="match status" value="1"/>
</dbReference>
<dbReference type="PROSITE" id="PS50181">
    <property type="entry name" value="FBOX"/>
    <property type="match status" value="1"/>
</dbReference>